<dbReference type="Gene3D" id="3.40.1280.10">
    <property type="match status" value="1"/>
</dbReference>
<evidence type="ECO:0000259" key="5">
    <source>
        <dbReference type="Pfam" id="PF22435"/>
    </source>
</evidence>
<gene>
    <name evidence="6" type="ORF">SAMN05421780_103122</name>
</gene>
<dbReference type="GO" id="GO:0032259">
    <property type="term" value="P:methylation"/>
    <property type="evidence" value="ECO:0007669"/>
    <property type="project" value="UniProtKB-KW"/>
</dbReference>
<keyword evidence="2 6" id="KW-0489">Methyltransferase</keyword>
<dbReference type="InterPro" id="IPR029026">
    <property type="entry name" value="tRNA_m1G_MTases_N"/>
</dbReference>
<evidence type="ECO:0000256" key="2">
    <source>
        <dbReference type="ARBA" id="ARBA00022603"/>
    </source>
</evidence>
<keyword evidence="3 6" id="KW-0808">Transferase</keyword>
<dbReference type="Pfam" id="PF22435">
    <property type="entry name" value="MRM3-like_sub_bind"/>
    <property type="match status" value="1"/>
</dbReference>
<evidence type="ECO:0000256" key="3">
    <source>
        <dbReference type="ARBA" id="ARBA00022679"/>
    </source>
</evidence>
<feature type="domain" description="tRNA/rRNA methyltransferase SpoU type" evidence="4">
    <location>
        <begin position="111"/>
        <end position="248"/>
    </location>
</feature>
<dbReference type="AlphaFoldDB" id="A0A1I1GWD2"/>
<sequence>MSNSNISAKKIKFVQSLHQKKYRQEHQAFLVEGTKNVLELLNADFEIMDLFLTESFAEKNEQALWKCKAEWRFCNEDIITRLGTLQTNDSALAVVQAKPNTLLLPDAHEWVLALDQVRDPGNLGTILRIADWYGIRKVICSEQTAEIYNPKVIAATMGSFTRVQTYYCDLAAYLKEYRSENQKVLGAFLGGEDVHTVAFSAAGGFLVMGNESHGISPEVGAQVQQAISIPQYGGAESLNVAIATAVICDNIRRTVGA</sequence>
<evidence type="ECO:0000256" key="1">
    <source>
        <dbReference type="ARBA" id="ARBA00007228"/>
    </source>
</evidence>
<evidence type="ECO:0000313" key="6">
    <source>
        <dbReference type="EMBL" id="SFC16149.1"/>
    </source>
</evidence>
<dbReference type="InterPro" id="IPR029028">
    <property type="entry name" value="Alpha/beta_knot_MTases"/>
</dbReference>
<evidence type="ECO:0000313" key="7">
    <source>
        <dbReference type="Proteomes" id="UP000199514"/>
    </source>
</evidence>
<proteinExistence type="inferred from homology"/>
<dbReference type="Pfam" id="PF00588">
    <property type="entry name" value="SpoU_methylase"/>
    <property type="match status" value="1"/>
</dbReference>
<dbReference type="Gene3D" id="3.30.1330.30">
    <property type="match status" value="1"/>
</dbReference>
<dbReference type="GO" id="GO:0003723">
    <property type="term" value="F:RNA binding"/>
    <property type="evidence" value="ECO:0007669"/>
    <property type="project" value="InterPro"/>
</dbReference>
<comment type="similarity">
    <text evidence="1">Belongs to the class IV-like SAM-binding methyltransferase superfamily. RNA methyltransferase TrmH family.</text>
</comment>
<dbReference type="SUPFAM" id="SSF75217">
    <property type="entry name" value="alpha/beta knot"/>
    <property type="match status" value="1"/>
</dbReference>
<accession>A0A1I1GWD2</accession>
<dbReference type="SUPFAM" id="SSF55315">
    <property type="entry name" value="L30e-like"/>
    <property type="match status" value="1"/>
</dbReference>
<dbReference type="OrthoDB" id="9785673at2"/>
<dbReference type="PANTHER" id="PTHR43191">
    <property type="entry name" value="RRNA METHYLTRANSFERASE 3"/>
    <property type="match status" value="1"/>
</dbReference>
<name>A0A1I1GWD2_9BACT</name>
<dbReference type="InterPro" id="IPR053888">
    <property type="entry name" value="MRM3-like_sub_bind"/>
</dbReference>
<dbReference type="PANTHER" id="PTHR43191:SF2">
    <property type="entry name" value="RRNA METHYLTRANSFERASE 3, MITOCHONDRIAL"/>
    <property type="match status" value="1"/>
</dbReference>
<evidence type="ECO:0000259" key="4">
    <source>
        <dbReference type="Pfam" id="PF00588"/>
    </source>
</evidence>
<reference evidence="6 7" key="1">
    <citation type="submission" date="2016-10" db="EMBL/GenBank/DDBJ databases">
        <authorList>
            <person name="de Groot N.N."/>
        </authorList>
    </citation>
    <scope>NUCLEOTIDE SEQUENCE [LARGE SCALE GENOMIC DNA]</scope>
    <source>
        <strain evidence="6 7">DSM 6793</strain>
    </source>
</reference>
<dbReference type="GO" id="GO:0006396">
    <property type="term" value="P:RNA processing"/>
    <property type="evidence" value="ECO:0007669"/>
    <property type="project" value="InterPro"/>
</dbReference>
<dbReference type="InterPro" id="IPR029064">
    <property type="entry name" value="Ribosomal_eL30-like_sf"/>
</dbReference>
<dbReference type="InterPro" id="IPR051259">
    <property type="entry name" value="rRNA_Methyltransferase"/>
</dbReference>
<organism evidence="6 7">
    <name type="scientific">Flexibacter flexilis DSM 6793</name>
    <dbReference type="NCBI Taxonomy" id="927664"/>
    <lineage>
        <taxon>Bacteria</taxon>
        <taxon>Pseudomonadati</taxon>
        <taxon>Bacteroidota</taxon>
        <taxon>Cytophagia</taxon>
        <taxon>Cytophagales</taxon>
        <taxon>Flexibacteraceae</taxon>
        <taxon>Flexibacter</taxon>
    </lineage>
</organism>
<dbReference type="CDD" id="cd18109">
    <property type="entry name" value="SpoU-like_RNA-MTase"/>
    <property type="match status" value="1"/>
</dbReference>
<dbReference type="Proteomes" id="UP000199514">
    <property type="component" value="Unassembled WGS sequence"/>
</dbReference>
<dbReference type="GO" id="GO:0008173">
    <property type="term" value="F:RNA methyltransferase activity"/>
    <property type="evidence" value="ECO:0007669"/>
    <property type="project" value="InterPro"/>
</dbReference>
<dbReference type="STRING" id="927664.SAMN05421780_103122"/>
<dbReference type="InterPro" id="IPR001537">
    <property type="entry name" value="SpoU_MeTrfase"/>
</dbReference>
<dbReference type="EMBL" id="FOLE01000003">
    <property type="protein sequence ID" value="SFC16149.1"/>
    <property type="molecule type" value="Genomic_DNA"/>
</dbReference>
<protein>
    <submittedName>
        <fullName evidence="6">RNA methyltransferase, TrmH family</fullName>
    </submittedName>
</protein>
<keyword evidence="7" id="KW-1185">Reference proteome</keyword>
<feature type="domain" description="MRM3-like substrate binding" evidence="5">
    <location>
        <begin position="9"/>
        <end position="93"/>
    </location>
</feature>
<dbReference type="RefSeq" id="WP_091509889.1">
    <property type="nucleotide sequence ID" value="NZ_FOLE01000003.1"/>
</dbReference>